<protein>
    <submittedName>
        <fullName evidence="1">Uncharacterized protein</fullName>
    </submittedName>
</protein>
<proteinExistence type="predicted"/>
<name>A0ABU7WBJ4_9GAMM</name>
<evidence type="ECO:0000313" key="1">
    <source>
        <dbReference type="EMBL" id="MEF3081332.1"/>
    </source>
</evidence>
<reference evidence="1 2" key="1">
    <citation type="submission" date="2024-01" db="EMBL/GenBank/DDBJ databases">
        <title>Novel species of the genus Luteimonas isolated from rivers.</title>
        <authorList>
            <person name="Lu H."/>
        </authorList>
    </citation>
    <scope>NUCLEOTIDE SEQUENCE [LARGE SCALE GENOMIC DNA]</scope>
    <source>
        <strain evidence="1 2">SMYT11W</strain>
    </source>
</reference>
<keyword evidence="2" id="KW-1185">Reference proteome</keyword>
<evidence type="ECO:0000313" key="2">
    <source>
        <dbReference type="Proteomes" id="UP001358324"/>
    </source>
</evidence>
<dbReference type="EMBL" id="JAZHBM010000001">
    <property type="protein sequence ID" value="MEF3081332.1"/>
    <property type="molecule type" value="Genomic_DNA"/>
</dbReference>
<accession>A0ABU7WBJ4</accession>
<organism evidence="1 2">
    <name type="scientific">Luteimonas flava</name>
    <dbReference type="NCBI Taxonomy" id="3115822"/>
    <lineage>
        <taxon>Bacteria</taxon>
        <taxon>Pseudomonadati</taxon>
        <taxon>Pseudomonadota</taxon>
        <taxon>Gammaproteobacteria</taxon>
        <taxon>Lysobacterales</taxon>
        <taxon>Lysobacteraceae</taxon>
        <taxon>Luteimonas</taxon>
    </lineage>
</organism>
<comment type="caution">
    <text evidence="1">The sequence shown here is derived from an EMBL/GenBank/DDBJ whole genome shotgun (WGS) entry which is preliminary data.</text>
</comment>
<sequence>MRQGLKRVAHRRDDALTGVRWDRLEHLLAAYYREAGYQVEHVGRAPRPDGSMAASI</sequence>
<dbReference type="RefSeq" id="WP_332077065.1">
    <property type="nucleotide sequence ID" value="NZ_JAZHBM010000001.1"/>
</dbReference>
<dbReference type="Proteomes" id="UP001358324">
    <property type="component" value="Unassembled WGS sequence"/>
</dbReference>
<gene>
    <name evidence="1" type="ORF">V3391_03790</name>
</gene>